<dbReference type="InterPro" id="IPR020602">
    <property type="entry name" value="GTP_CycHdrlase_I_dom"/>
</dbReference>
<dbReference type="RefSeq" id="WP_133519302.1">
    <property type="nucleotide sequence ID" value="NZ_SNVW01000003.1"/>
</dbReference>
<evidence type="ECO:0000256" key="5">
    <source>
        <dbReference type="HAMAP-Rule" id="MF_00223"/>
    </source>
</evidence>
<proteinExistence type="inferred from homology"/>
<evidence type="ECO:0000256" key="1">
    <source>
        <dbReference type="ARBA" id="ARBA00001052"/>
    </source>
</evidence>
<evidence type="ECO:0000259" key="6">
    <source>
        <dbReference type="Pfam" id="PF01227"/>
    </source>
</evidence>
<keyword evidence="5" id="KW-0547">Nucleotide-binding</keyword>
<keyword evidence="5" id="KW-0342">GTP-binding</keyword>
<feature type="binding site" evidence="5">
    <location>
        <position position="82"/>
    </location>
    <ligand>
        <name>Zn(2+)</name>
        <dbReference type="ChEBI" id="CHEBI:29105"/>
    </ligand>
</feature>
<organism evidence="7 8">
    <name type="scientific">Curtobacterium flaccumfaciens</name>
    <dbReference type="NCBI Taxonomy" id="2035"/>
    <lineage>
        <taxon>Bacteria</taxon>
        <taxon>Bacillati</taxon>
        <taxon>Actinomycetota</taxon>
        <taxon>Actinomycetes</taxon>
        <taxon>Micrococcales</taxon>
        <taxon>Microbacteriaceae</taxon>
        <taxon>Curtobacterium</taxon>
    </lineage>
</organism>
<dbReference type="InterPro" id="IPR018234">
    <property type="entry name" value="GTP_CycHdrlase_I_CS"/>
</dbReference>
<evidence type="ECO:0000256" key="4">
    <source>
        <dbReference type="ARBA" id="ARBA00022801"/>
    </source>
</evidence>
<comment type="pathway">
    <text evidence="2 5">Cofactor biosynthesis; 7,8-dihydroneopterin triphosphate biosynthesis; 7,8-dihydroneopterin triphosphate from GTP: step 1/1.</text>
</comment>
<dbReference type="PROSITE" id="PS00859">
    <property type="entry name" value="GTP_CYCLOHYDROL_1_1"/>
    <property type="match status" value="1"/>
</dbReference>
<dbReference type="InterPro" id="IPR043134">
    <property type="entry name" value="GTP-CH-I_N"/>
</dbReference>
<reference evidence="7 8" key="1">
    <citation type="submission" date="2019-03" db="EMBL/GenBank/DDBJ databases">
        <title>Genomic analyses of the natural microbiome of Caenorhabditis elegans.</title>
        <authorList>
            <person name="Samuel B."/>
        </authorList>
    </citation>
    <scope>NUCLEOTIDE SEQUENCE [LARGE SCALE GENOMIC DNA]</scope>
    <source>
        <strain evidence="7 8">JUb65</strain>
    </source>
</reference>
<dbReference type="Proteomes" id="UP000295764">
    <property type="component" value="Unassembled WGS sequence"/>
</dbReference>
<dbReference type="UniPathway" id="UPA00848">
    <property type="reaction ID" value="UER00151"/>
</dbReference>
<dbReference type="NCBIfam" id="NF006825">
    <property type="entry name" value="PRK09347.1-2"/>
    <property type="match status" value="1"/>
</dbReference>
<dbReference type="EMBL" id="SNVW01000003">
    <property type="protein sequence ID" value="TDN45365.1"/>
    <property type="molecule type" value="Genomic_DNA"/>
</dbReference>
<gene>
    <name evidence="5" type="primary">folE</name>
    <name evidence="7" type="ORF">EDF64_103289</name>
</gene>
<keyword evidence="5" id="KW-0479">Metal-binding</keyword>
<dbReference type="PANTHER" id="PTHR11109:SF7">
    <property type="entry name" value="GTP CYCLOHYDROLASE 1"/>
    <property type="match status" value="1"/>
</dbReference>
<comment type="similarity">
    <text evidence="5">Belongs to the GTP cyclohydrolase I family.</text>
</comment>
<accession>A0A4R6DKI6</accession>
<evidence type="ECO:0000313" key="8">
    <source>
        <dbReference type="Proteomes" id="UP000295764"/>
    </source>
</evidence>
<keyword evidence="3 5" id="KW-0554">One-carbon metabolism</keyword>
<dbReference type="PANTHER" id="PTHR11109">
    <property type="entry name" value="GTP CYCLOHYDROLASE I"/>
    <property type="match status" value="1"/>
</dbReference>
<comment type="caution">
    <text evidence="7">The sequence shown here is derived from an EMBL/GenBank/DDBJ whole genome shotgun (WGS) entry which is preliminary data.</text>
</comment>
<dbReference type="EC" id="3.5.4.16" evidence="5"/>
<dbReference type="HAMAP" id="MF_00223">
    <property type="entry name" value="FolE"/>
    <property type="match status" value="1"/>
</dbReference>
<comment type="catalytic activity">
    <reaction evidence="1 5">
        <text>GTP + H2O = 7,8-dihydroneopterin 3'-triphosphate + formate + H(+)</text>
        <dbReference type="Rhea" id="RHEA:17473"/>
        <dbReference type="ChEBI" id="CHEBI:15377"/>
        <dbReference type="ChEBI" id="CHEBI:15378"/>
        <dbReference type="ChEBI" id="CHEBI:15740"/>
        <dbReference type="ChEBI" id="CHEBI:37565"/>
        <dbReference type="ChEBI" id="CHEBI:58462"/>
        <dbReference type="EC" id="3.5.4.16"/>
    </reaction>
</comment>
<feature type="binding site" evidence="5">
    <location>
        <position position="79"/>
    </location>
    <ligand>
        <name>Zn(2+)</name>
        <dbReference type="ChEBI" id="CHEBI:29105"/>
    </ligand>
</feature>
<comment type="subunit">
    <text evidence="5">Homopolymer.</text>
</comment>
<dbReference type="InterPro" id="IPR001474">
    <property type="entry name" value="GTP_CycHdrlase_I"/>
</dbReference>
<dbReference type="GO" id="GO:0046654">
    <property type="term" value="P:tetrahydrofolate biosynthetic process"/>
    <property type="evidence" value="ECO:0007669"/>
    <property type="project" value="UniProtKB-UniRule"/>
</dbReference>
<dbReference type="STRING" id="2035.RU06_02840"/>
<dbReference type="OrthoDB" id="9801207at2"/>
<keyword evidence="5" id="KW-0862">Zinc</keyword>
<name>A0A4R6DKI6_9MICO</name>
<dbReference type="AlphaFoldDB" id="A0A4R6DKI6"/>
<feature type="binding site" evidence="5">
    <location>
        <position position="150"/>
    </location>
    <ligand>
        <name>Zn(2+)</name>
        <dbReference type="ChEBI" id="CHEBI:29105"/>
    </ligand>
</feature>
<dbReference type="GO" id="GO:0006729">
    <property type="term" value="P:tetrahydrobiopterin biosynthetic process"/>
    <property type="evidence" value="ECO:0007669"/>
    <property type="project" value="TreeGrafter"/>
</dbReference>
<dbReference type="NCBIfam" id="NF006826">
    <property type="entry name" value="PRK09347.1-3"/>
    <property type="match status" value="1"/>
</dbReference>
<dbReference type="GO" id="GO:0005737">
    <property type="term" value="C:cytoplasm"/>
    <property type="evidence" value="ECO:0007669"/>
    <property type="project" value="TreeGrafter"/>
</dbReference>
<dbReference type="FunFam" id="3.30.1130.10:FF:000001">
    <property type="entry name" value="GTP cyclohydrolase 1"/>
    <property type="match status" value="1"/>
</dbReference>
<dbReference type="GO" id="GO:0003934">
    <property type="term" value="F:GTP cyclohydrolase I activity"/>
    <property type="evidence" value="ECO:0007669"/>
    <property type="project" value="UniProtKB-UniRule"/>
</dbReference>
<dbReference type="Gene3D" id="1.10.286.10">
    <property type="match status" value="1"/>
</dbReference>
<evidence type="ECO:0000256" key="3">
    <source>
        <dbReference type="ARBA" id="ARBA00022563"/>
    </source>
</evidence>
<dbReference type="GO" id="GO:0006730">
    <property type="term" value="P:one-carbon metabolic process"/>
    <property type="evidence" value="ECO:0007669"/>
    <property type="project" value="UniProtKB-UniRule"/>
</dbReference>
<dbReference type="SUPFAM" id="SSF55620">
    <property type="entry name" value="Tetrahydrobiopterin biosynthesis enzymes-like"/>
    <property type="match status" value="1"/>
</dbReference>
<feature type="domain" description="GTP cyclohydrolase I" evidence="6">
    <location>
        <begin position="7"/>
        <end position="185"/>
    </location>
</feature>
<dbReference type="GO" id="GO:0008270">
    <property type="term" value="F:zinc ion binding"/>
    <property type="evidence" value="ECO:0007669"/>
    <property type="project" value="UniProtKB-UniRule"/>
</dbReference>
<evidence type="ECO:0000313" key="7">
    <source>
        <dbReference type="EMBL" id="TDN45365.1"/>
    </source>
</evidence>
<dbReference type="InterPro" id="IPR043133">
    <property type="entry name" value="GTP-CH-I_C/QueF"/>
</dbReference>
<dbReference type="Gene3D" id="3.30.1130.10">
    <property type="match status" value="1"/>
</dbReference>
<sequence>MDRARVEAAVRELLLGIGEDPDRPELVRTPSRVADAYAEFFAGIGTDAVAIARNGTVHAEDGDRGQLVIVRDVRFRSVCEHHLLPFTGVAHMAYAPGDRLIGLGTLSRVLDAVASRPQLQERLGEQVAATIAEGLGAVGVLVVLDAQHQCVTTRGERQSASTTVTVAATGTLSDAAGRAEAIALIGAGVRSGADHEAGA</sequence>
<dbReference type="GO" id="GO:0005525">
    <property type="term" value="F:GTP binding"/>
    <property type="evidence" value="ECO:0007669"/>
    <property type="project" value="UniProtKB-KW"/>
</dbReference>
<evidence type="ECO:0000256" key="2">
    <source>
        <dbReference type="ARBA" id="ARBA00005080"/>
    </source>
</evidence>
<protein>
    <recommendedName>
        <fullName evidence="5">GTP cyclohydrolase 1</fullName>
        <ecNumber evidence="5">3.5.4.16</ecNumber>
    </recommendedName>
    <alternativeName>
        <fullName evidence="5">GTP cyclohydrolase I</fullName>
        <shortName evidence="5">GTP-CH-I</shortName>
    </alternativeName>
</protein>
<dbReference type="Pfam" id="PF01227">
    <property type="entry name" value="GTP_cyclohydroI"/>
    <property type="match status" value="1"/>
</dbReference>
<keyword evidence="4 5" id="KW-0378">Hydrolase</keyword>